<dbReference type="InterPro" id="IPR057123">
    <property type="entry name" value="STAND_NTPase4_dom"/>
</dbReference>
<protein>
    <recommendedName>
        <fullName evidence="1">STAND NTPase 4 small alpha/beta domain-containing protein</fullName>
    </recommendedName>
</protein>
<dbReference type="RefSeq" id="WP_051413386.1">
    <property type="nucleotide sequence ID" value="NZ_AYXY01000011.1"/>
</dbReference>
<dbReference type="Proteomes" id="UP000018850">
    <property type="component" value="Unassembled WGS sequence"/>
</dbReference>
<reference evidence="3" key="1">
    <citation type="submission" date="2013-11" db="EMBL/GenBank/DDBJ databases">
        <title>Draft genome sequence from a member of Zhouia, isolated tidal flat.</title>
        <authorList>
            <person name="Jin H."/>
            <person name="Jeon C.O."/>
        </authorList>
    </citation>
    <scope>NUCLEOTIDE SEQUENCE [LARGE SCALE GENOMIC DNA]</scope>
    <source>
        <strain evidence="3">AD3</strain>
    </source>
</reference>
<evidence type="ECO:0000313" key="2">
    <source>
        <dbReference type="EMBL" id="ETN96364.1"/>
    </source>
</evidence>
<dbReference type="PATRIC" id="fig|1286632.3.peg.731"/>
<gene>
    <name evidence="2" type="ORF">P278_07330</name>
</gene>
<name>W2UR00_9FLAO</name>
<evidence type="ECO:0000259" key="1">
    <source>
        <dbReference type="Pfam" id="PF24406"/>
    </source>
</evidence>
<dbReference type="eggNOG" id="COG5635">
    <property type="taxonomic scope" value="Bacteria"/>
</dbReference>
<evidence type="ECO:0000313" key="3">
    <source>
        <dbReference type="Proteomes" id="UP000018850"/>
    </source>
</evidence>
<feature type="domain" description="STAND NTPase 4 small alpha/beta" evidence="1">
    <location>
        <begin position="476"/>
        <end position="532"/>
    </location>
</feature>
<sequence length="871" mass="102131">MTTQIHKCFIASPGDTIKEREICTKIINEINRSIGQSYNFRVDTLKWEENTRPSIGEYSQKIISQQIGNEYDIFIGIMYKKFGTKTKSADSGTEEEFNNAFDKYKNSEDVEIMFYFNDEPTKLSQIDTDQYEKVKLFKRKIAELGVYYWNYDGFENFEENLRNHLYDYFLNKYNNTSNSSHTENLKDSIRKILSNRLNESLSAFSDQPLVWTEPILSHTNDISENPNENFERRIEIEDFINNIESTIIKAPPQFGLTCLSHYLIKQAWEKDKLWTYINFNESKEHNVHKKAIQNIRSLGLEDRKIDCIILDSWNIFEKSAFKILRNLSTEYPDIPIIVMETIDDSKFKNKIDNENVGREFKTAHLLALPRTQIRKVVSDYNKSKGIGEEDIVLNKVISDLECLNIHRTPMNCLTLLKVSEKYFDESPVNRTQMLEMVLFVLFNMVGIPKYKTKPDLKDTEYVLGHFCEELIRDDKYEFTREYFLAKLKEYCSNNLLDLEVEIVFDVLINNNILIKRDVNYLFRSSFWIYYFAAKRMHTDKDFSDYIFNSGKYVTFPEIIEFYTGIDRNRDDALIKLLADLKETCDSVNKKVGIPDNVNPLLHAKWHPDEEQIEKMEEEVNNTLQSSNLPDNVKDQVADKNYNQIRPYDQSIQNIFKEYSLYTLMQQIKATSRALRNSDYISPNLKIEALREIQRSCEQVSKVLFALSPVLALKGRAAFGGIGFIVSDDFGSTFKDRLNMILQVNPTNVVGFFKEDIYSSKMGPLLFEEFKNEKNGLKKHFLALLILFEKPRNWKNEIEDYIVSLHKNSFFLYDTINNLKAKYRYGFLKQEDIGASKYLIKMGIAKNHFGDKKPGLHKIQQINNKVIPKREK</sequence>
<comment type="caution">
    <text evidence="2">The sequence shown here is derived from an EMBL/GenBank/DDBJ whole genome shotgun (WGS) entry which is preliminary data.</text>
</comment>
<dbReference type="EMBL" id="AYXY01000011">
    <property type="protein sequence ID" value="ETN96364.1"/>
    <property type="molecule type" value="Genomic_DNA"/>
</dbReference>
<dbReference type="Pfam" id="PF24406">
    <property type="entry name" value="nSTAND_NTPase4"/>
    <property type="match status" value="1"/>
</dbReference>
<keyword evidence="3" id="KW-1185">Reference proteome</keyword>
<reference evidence="2 3" key="2">
    <citation type="journal article" date="2016" name="Genome Announc.">
        <title>Draft Genome Sequence of Zhouia amylolytica AD3, Isolated from Tidal Flat Sediment.</title>
        <authorList>
            <person name="Jia B."/>
            <person name="Jin H.M."/>
            <person name="Lee H.J."/>
            <person name="Jeon C.O."/>
        </authorList>
    </citation>
    <scope>NUCLEOTIDE SEQUENCE [LARGE SCALE GENOMIC DNA]</scope>
    <source>
        <strain evidence="2 3">AD3</strain>
    </source>
</reference>
<proteinExistence type="predicted"/>
<organism evidence="2 3">
    <name type="scientific">Zhouia amylolytica AD3</name>
    <dbReference type="NCBI Taxonomy" id="1286632"/>
    <lineage>
        <taxon>Bacteria</taxon>
        <taxon>Pseudomonadati</taxon>
        <taxon>Bacteroidota</taxon>
        <taxon>Flavobacteriia</taxon>
        <taxon>Flavobacteriales</taxon>
        <taxon>Flavobacteriaceae</taxon>
        <taxon>Zhouia</taxon>
    </lineage>
</organism>
<dbReference type="AlphaFoldDB" id="W2UR00"/>
<accession>W2UR00</accession>